<dbReference type="PANTHER" id="PTHR24057">
    <property type="entry name" value="GLYCOGEN SYNTHASE KINASE-3 ALPHA"/>
    <property type="match status" value="1"/>
</dbReference>
<dbReference type="PANTHER" id="PTHR24057:SF18">
    <property type="entry name" value="SERINE_THREONINE-PROTEIN KINASE R03D7.5-RELATED"/>
    <property type="match status" value="1"/>
</dbReference>
<name>A0A6A5HL90_CAERE</name>
<keyword evidence="6" id="KW-0067">ATP-binding</keyword>
<dbReference type="Proteomes" id="UP000483820">
    <property type="component" value="Chromosome I"/>
</dbReference>
<dbReference type="CTD" id="9821060"/>
<keyword evidence="4" id="KW-0547">Nucleotide-binding</keyword>
<dbReference type="GO" id="GO:0004674">
    <property type="term" value="F:protein serine/threonine kinase activity"/>
    <property type="evidence" value="ECO:0007669"/>
    <property type="project" value="UniProtKB-KW"/>
</dbReference>
<reference evidence="9 10" key="1">
    <citation type="submission" date="2019-12" db="EMBL/GenBank/DDBJ databases">
        <title>Chromosome-level assembly of the Caenorhabditis remanei genome.</title>
        <authorList>
            <person name="Teterina A.A."/>
            <person name="Willis J.H."/>
            <person name="Phillips P.C."/>
        </authorList>
    </citation>
    <scope>NUCLEOTIDE SEQUENCE [LARGE SCALE GENOMIC DNA]</scope>
    <source>
        <strain evidence="9 10">PX506</strain>
        <tissue evidence="9">Whole organism</tissue>
    </source>
</reference>
<evidence type="ECO:0000256" key="7">
    <source>
        <dbReference type="SAM" id="MobiDB-lite"/>
    </source>
</evidence>
<comment type="caution">
    <text evidence="9">The sequence shown here is derived from an EMBL/GenBank/DDBJ whole genome shotgun (WGS) entry which is preliminary data.</text>
</comment>
<dbReference type="KEGG" id="crq:GCK72_000773"/>
<dbReference type="Gene3D" id="1.10.510.10">
    <property type="entry name" value="Transferase(Phosphotransferase) domain 1"/>
    <property type="match status" value="1"/>
</dbReference>
<dbReference type="GO" id="GO:0030424">
    <property type="term" value="C:axon"/>
    <property type="evidence" value="ECO:0007669"/>
    <property type="project" value="TreeGrafter"/>
</dbReference>
<keyword evidence="2" id="KW-0723">Serine/threonine-protein kinase</keyword>
<dbReference type="SMART" id="SM00220">
    <property type="entry name" value="S_TKc"/>
    <property type="match status" value="1"/>
</dbReference>
<proteinExistence type="inferred from homology"/>
<feature type="compositionally biased region" description="Basic residues" evidence="7">
    <location>
        <begin position="504"/>
        <end position="528"/>
    </location>
</feature>
<comment type="similarity">
    <text evidence="1">Belongs to the protein kinase superfamily. CMGC Ser/Thr protein kinase family. GSK-3 subfamily.</text>
</comment>
<evidence type="ECO:0000256" key="4">
    <source>
        <dbReference type="ARBA" id="ARBA00022741"/>
    </source>
</evidence>
<evidence type="ECO:0000256" key="5">
    <source>
        <dbReference type="ARBA" id="ARBA00022777"/>
    </source>
</evidence>
<organism evidence="9 10">
    <name type="scientific">Caenorhabditis remanei</name>
    <name type="common">Caenorhabditis vulgaris</name>
    <dbReference type="NCBI Taxonomy" id="31234"/>
    <lineage>
        <taxon>Eukaryota</taxon>
        <taxon>Metazoa</taxon>
        <taxon>Ecdysozoa</taxon>
        <taxon>Nematoda</taxon>
        <taxon>Chromadorea</taxon>
        <taxon>Rhabditida</taxon>
        <taxon>Rhabditina</taxon>
        <taxon>Rhabditomorpha</taxon>
        <taxon>Rhabditoidea</taxon>
        <taxon>Rhabditidae</taxon>
        <taxon>Peloderinae</taxon>
        <taxon>Caenorhabditis</taxon>
    </lineage>
</organism>
<feature type="compositionally biased region" description="Low complexity" evidence="7">
    <location>
        <begin position="535"/>
        <end position="547"/>
    </location>
</feature>
<keyword evidence="5" id="KW-0418">Kinase</keyword>
<dbReference type="GeneID" id="9821060"/>
<dbReference type="AlphaFoldDB" id="A0A6A5HL90"/>
<dbReference type="PROSITE" id="PS50011">
    <property type="entry name" value="PROTEIN_KINASE_DOM"/>
    <property type="match status" value="1"/>
</dbReference>
<dbReference type="GO" id="GO:0005634">
    <property type="term" value="C:nucleus"/>
    <property type="evidence" value="ECO:0007669"/>
    <property type="project" value="TreeGrafter"/>
</dbReference>
<dbReference type="SUPFAM" id="SSF56112">
    <property type="entry name" value="Protein kinase-like (PK-like)"/>
    <property type="match status" value="1"/>
</dbReference>
<accession>A0A6A5HL90</accession>
<keyword evidence="3" id="KW-0808">Transferase</keyword>
<evidence type="ECO:0000256" key="3">
    <source>
        <dbReference type="ARBA" id="ARBA00022679"/>
    </source>
</evidence>
<sequence length="570" mass="65223">MALLASGAFSNVYAGVARTQSNHQLDIAIKKTWPRHKGAPMEVKILGILGKLKHKNVVRLLYSYQKAHEDRICLGLIFECIPTNLHQFMKENNRKIDSVEIKLITWQLFRGQSHLQKAGICHRDIKPQNLLYDTKTGLLKISDFGSSSIQSSRSAQPSYHVTRDYRPPELLFGSKHYGSEIDIWSCGCVFGELLKGGIFLAGKSATNQEEIVMDAIGIPTRDDLSAMKVSSSKYKEIMESYRPDHSKVTANFTYLYQQTPVNMRERKSSVFNEKVGLEDMKAATELIRQILVYKPENRLSGLELLKSTFFSEIFEPKKLRWNREKSCVTSQDLRDVEQGDLTTTYRSSRSRSGSRSRSRSSSRRRSISRKPVKGRRRKIGSKSVRARSSRTRSRSRSSSRRRSISRKPVKGRRRKIGSKSVRARSSRTRSRSRSSSRRRSISRKPVKGRRRKIGSKSVRARSSRTRSRSRSVSTAREPSRRRVRRVRSTKEKSRSRSRSVSSRRSSKRSVSRRSSRRATPKPKGKSRRAARETSIRSSSSRSSSRSRSGSRRRYGNVKSTRSHRMGSHCG</sequence>
<dbReference type="GO" id="GO:0032436">
    <property type="term" value="P:positive regulation of proteasomal ubiquitin-dependent protein catabolic process"/>
    <property type="evidence" value="ECO:0007669"/>
    <property type="project" value="TreeGrafter"/>
</dbReference>
<dbReference type="GO" id="GO:0070507">
    <property type="term" value="P:regulation of microtubule cytoskeleton organization"/>
    <property type="evidence" value="ECO:0007669"/>
    <property type="project" value="TreeGrafter"/>
</dbReference>
<protein>
    <recommendedName>
        <fullName evidence="8">Protein kinase domain-containing protein</fullName>
    </recommendedName>
</protein>
<dbReference type="InterPro" id="IPR050591">
    <property type="entry name" value="GSK-3"/>
</dbReference>
<evidence type="ECO:0000313" key="10">
    <source>
        <dbReference type="Proteomes" id="UP000483820"/>
    </source>
</evidence>
<dbReference type="InterPro" id="IPR011009">
    <property type="entry name" value="Kinase-like_dom_sf"/>
</dbReference>
<dbReference type="PROSITE" id="PS00108">
    <property type="entry name" value="PROTEIN_KINASE_ST"/>
    <property type="match status" value="1"/>
</dbReference>
<evidence type="ECO:0000313" key="9">
    <source>
        <dbReference type="EMBL" id="KAF1768960.1"/>
    </source>
</evidence>
<gene>
    <name evidence="9" type="ORF">GCK72_000773</name>
</gene>
<feature type="compositionally biased region" description="Basic residues" evidence="7">
    <location>
        <begin position="548"/>
        <end position="570"/>
    </location>
</feature>
<dbReference type="FunFam" id="1.10.510.10:FF:001250">
    <property type="entry name" value="Protein kinase"/>
    <property type="match status" value="1"/>
</dbReference>
<dbReference type="EMBL" id="WUAV01000001">
    <property type="protein sequence ID" value="KAF1768960.1"/>
    <property type="molecule type" value="Genomic_DNA"/>
</dbReference>
<dbReference type="GO" id="GO:0090090">
    <property type="term" value="P:negative regulation of canonical Wnt signaling pathway"/>
    <property type="evidence" value="ECO:0007669"/>
    <property type="project" value="TreeGrafter"/>
</dbReference>
<dbReference type="RefSeq" id="XP_003109278.2">
    <property type="nucleotide sequence ID" value="XM_003109230.2"/>
</dbReference>
<dbReference type="GO" id="GO:0030154">
    <property type="term" value="P:cell differentiation"/>
    <property type="evidence" value="ECO:0007669"/>
    <property type="project" value="TreeGrafter"/>
</dbReference>
<dbReference type="Gene3D" id="3.30.200.20">
    <property type="entry name" value="Phosphorylase Kinase, domain 1"/>
    <property type="match status" value="1"/>
</dbReference>
<evidence type="ECO:0000259" key="8">
    <source>
        <dbReference type="PROSITE" id="PS50011"/>
    </source>
</evidence>
<feature type="domain" description="Protein kinase" evidence="8">
    <location>
        <begin position="1"/>
        <end position="310"/>
    </location>
</feature>
<feature type="region of interest" description="Disordered" evidence="7">
    <location>
        <begin position="339"/>
        <end position="570"/>
    </location>
</feature>
<evidence type="ECO:0000256" key="6">
    <source>
        <dbReference type="ARBA" id="ARBA00022840"/>
    </source>
</evidence>
<evidence type="ECO:0000256" key="1">
    <source>
        <dbReference type="ARBA" id="ARBA00005527"/>
    </source>
</evidence>
<dbReference type="InterPro" id="IPR008271">
    <property type="entry name" value="Ser/Thr_kinase_AS"/>
</dbReference>
<dbReference type="InterPro" id="IPR000719">
    <property type="entry name" value="Prot_kinase_dom"/>
</dbReference>
<feature type="compositionally biased region" description="Basic residues" evidence="7">
    <location>
        <begin position="348"/>
        <end position="469"/>
    </location>
</feature>
<dbReference type="GO" id="GO:0005524">
    <property type="term" value="F:ATP binding"/>
    <property type="evidence" value="ECO:0007669"/>
    <property type="project" value="UniProtKB-KW"/>
</dbReference>
<evidence type="ECO:0000256" key="2">
    <source>
        <dbReference type="ARBA" id="ARBA00022527"/>
    </source>
</evidence>
<dbReference type="GO" id="GO:0007165">
    <property type="term" value="P:signal transduction"/>
    <property type="evidence" value="ECO:0007669"/>
    <property type="project" value="TreeGrafter"/>
</dbReference>
<dbReference type="Pfam" id="PF00069">
    <property type="entry name" value="Pkinase"/>
    <property type="match status" value="1"/>
</dbReference>
<dbReference type="GO" id="GO:0005829">
    <property type="term" value="C:cytosol"/>
    <property type="evidence" value="ECO:0007669"/>
    <property type="project" value="TreeGrafter"/>
</dbReference>